<comment type="subcellular location">
    <subcellularLocation>
        <location evidence="1">Nucleus inner membrane</location>
        <topology evidence="1">Multi-pass membrane protein</topology>
        <orientation evidence="1">Nucleoplasmic side</orientation>
    </subcellularLocation>
</comment>
<evidence type="ECO:0000256" key="3">
    <source>
        <dbReference type="ARBA" id="ARBA00022692"/>
    </source>
</evidence>
<feature type="transmembrane region" description="Helical" evidence="9">
    <location>
        <begin position="140"/>
        <end position="160"/>
    </location>
</feature>
<dbReference type="GO" id="GO:0005637">
    <property type="term" value="C:nuclear inner membrane"/>
    <property type="evidence" value="ECO:0007669"/>
    <property type="project" value="UniProtKB-SubCell"/>
</dbReference>
<evidence type="ECO:0000256" key="4">
    <source>
        <dbReference type="ARBA" id="ARBA00022729"/>
    </source>
</evidence>
<organism evidence="10">
    <name type="scientific">Hirondellea gigas</name>
    <dbReference type="NCBI Taxonomy" id="1518452"/>
    <lineage>
        <taxon>Eukaryota</taxon>
        <taxon>Metazoa</taxon>
        <taxon>Ecdysozoa</taxon>
        <taxon>Arthropoda</taxon>
        <taxon>Crustacea</taxon>
        <taxon>Multicrustacea</taxon>
        <taxon>Malacostraca</taxon>
        <taxon>Eumalacostraca</taxon>
        <taxon>Peracarida</taxon>
        <taxon>Amphipoda</taxon>
        <taxon>Amphilochidea</taxon>
        <taxon>Lysianassida</taxon>
        <taxon>Lysianassidira</taxon>
        <taxon>Lysianassoidea</taxon>
        <taxon>Lysianassidae</taxon>
        <taxon>Hirondellea</taxon>
    </lineage>
</organism>
<feature type="transmembrane region" description="Helical" evidence="9">
    <location>
        <begin position="113"/>
        <end position="134"/>
    </location>
</feature>
<evidence type="ECO:0000256" key="8">
    <source>
        <dbReference type="SAM" id="MobiDB-lite"/>
    </source>
</evidence>
<accession>A0A6A7FU06</accession>
<feature type="region of interest" description="Disordered" evidence="8">
    <location>
        <begin position="297"/>
        <end position="322"/>
    </location>
</feature>
<keyword evidence="6 9" id="KW-0472">Membrane</keyword>
<reference evidence="10" key="1">
    <citation type="submission" date="2017-11" db="EMBL/GenBank/DDBJ databases">
        <title>The sensing device of the deep-sea amphipod.</title>
        <authorList>
            <person name="Kobayashi H."/>
            <person name="Nagahama T."/>
            <person name="Arai W."/>
            <person name="Sasagawa Y."/>
            <person name="Umeda M."/>
            <person name="Hayashi T."/>
            <person name="Nikaido I."/>
            <person name="Watanabe H."/>
            <person name="Oguri K."/>
            <person name="Kitazato H."/>
            <person name="Fujioka K."/>
            <person name="Kido Y."/>
            <person name="Takami H."/>
        </authorList>
    </citation>
    <scope>NUCLEOTIDE SEQUENCE</scope>
    <source>
        <tissue evidence="10">Whole body</tissue>
    </source>
</reference>
<proteinExistence type="evidence at transcript level"/>
<keyword evidence="4" id="KW-0732">Signal</keyword>
<keyword evidence="3 9" id="KW-0812">Transmembrane</keyword>
<evidence type="ECO:0000256" key="7">
    <source>
        <dbReference type="ARBA" id="ARBA00023242"/>
    </source>
</evidence>
<feature type="compositionally biased region" description="Acidic residues" evidence="8">
    <location>
        <begin position="311"/>
        <end position="322"/>
    </location>
</feature>
<protein>
    <submittedName>
        <fullName evidence="10">Nuclear envelope integral membrane protein 1-like isoform X4</fullName>
    </submittedName>
</protein>
<dbReference type="PANTHER" id="PTHR13598">
    <property type="entry name" value="AT07567P-RELATED"/>
    <property type="match status" value="1"/>
</dbReference>
<dbReference type="AlphaFoldDB" id="A0A6A7FU06"/>
<evidence type="ECO:0000256" key="9">
    <source>
        <dbReference type="SAM" id="Phobius"/>
    </source>
</evidence>
<comment type="similarity">
    <text evidence="2">Belongs to the NEMP family.</text>
</comment>
<keyword evidence="5 9" id="KW-1133">Transmembrane helix</keyword>
<evidence type="ECO:0000313" key="10">
    <source>
        <dbReference type="EMBL" id="LAC22096.1"/>
    </source>
</evidence>
<dbReference type="Pfam" id="PF10225">
    <property type="entry name" value="NEMP"/>
    <property type="match status" value="1"/>
</dbReference>
<dbReference type="EMBL" id="IACT01002838">
    <property type="protein sequence ID" value="LAC22096.1"/>
    <property type="molecule type" value="mRNA"/>
</dbReference>
<evidence type="ECO:0000256" key="2">
    <source>
        <dbReference type="ARBA" id="ARBA00005748"/>
    </source>
</evidence>
<evidence type="ECO:0000256" key="6">
    <source>
        <dbReference type="ARBA" id="ARBA00023136"/>
    </source>
</evidence>
<sequence>MRPAMHQRSGGCILTAPGSHSHRGSQQPSDLTSTMNLALGWRRQKVTASHCVLDLWMCGGCCSCWEVCCCSQGQEHSPVTCSSTMPAPRCWAFSAPSSFCCCLLPEKSGALTFMLGGSGLFLYLLQLLYTNFVFLINQYYAVFLGYIAVTGLVSFGVMYRSGGLSDGRSLQLLQWSLQCCGLLAVYFSSQYREATLALVLLLLLHHNTPAAVSNTLKSVWRRRFPPKVQLLTEEEFLQQGNLATTEALHSLRDHCKSPDCNAWRTMSRLNTPLRFAEFVEGSSHLQDEELLHYELSQYSDSNHRTPPRLTDDEDDLTDDGDY</sequence>
<name>A0A6A7FU06_9CRUS</name>
<feature type="region of interest" description="Disordered" evidence="8">
    <location>
        <begin position="1"/>
        <end position="30"/>
    </location>
</feature>
<dbReference type="InterPro" id="IPR019358">
    <property type="entry name" value="NEMP_fam"/>
</dbReference>
<evidence type="ECO:0000256" key="1">
    <source>
        <dbReference type="ARBA" id="ARBA00004575"/>
    </source>
</evidence>
<evidence type="ECO:0000256" key="5">
    <source>
        <dbReference type="ARBA" id="ARBA00022989"/>
    </source>
</evidence>
<dbReference type="PANTHER" id="PTHR13598:SF1">
    <property type="entry name" value="AT07567P-RELATED"/>
    <property type="match status" value="1"/>
</dbReference>
<keyword evidence="7" id="KW-0539">Nucleus</keyword>